<dbReference type="Proteomes" id="UP000007151">
    <property type="component" value="Unassembled WGS sequence"/>
</dbReference>
<evidence type="ECO:0000256" key="1">
    <source>
        <dbReference type="SAM" id="MobiDB-lite"/>
    </source>
</evidence>
<feature type="region of interest" description="Disordered" evidence="1">
    <location>
        <begin position="1"/>
        <end position="23"/>
    </location>
</feature>
<keyword evidence="3" id="KW-1185">Reference proteome</keyword>
<proteinExistence type="predicted"/>
<reference evidence="2 3" key="1">
    <citation type="journal article" date="2011" name="Cell">
        <title>The monarch butterfly genome yields insights into long-distance migration.</title>
        <authorList>
            <person name="Zhan S."/>
            <person name="Merlin C."/>
            <person name="Boore J.L."/>
            <person name="Reppert S.M."/>
        </authorList>
    </citation>
    <scope>NUCLEOTIDE SEQUENCE [LARGE SCALE GENOMIC DNA]</scope>
    <source>
        <strain evidence="2">F-2</strain>
    </source>
</reference>
<name>A0A212EMI7_DANPL</name>
<sequence length="59" mass="6759">MYSSAAFRMRGPSTENEFGNPMQKTYVCGQRKQSTARRNSTSQRLLRPLRNCVLLGYSI</sequence>
<evidence type="ECO:0000313" key="2">
    <source>
        <dbReference type="EMBL" id="OWR42698.1"/>
    </source>
</evidence>
<dbReference type="AlphaFoldDB" id="A0A212EMI7"/>
<comment type="caution">
    <text evidence="2">The sequence shown here is derived from an EMBL/GenBank/DDBJ whole genome shotgun (WGS) entry which is preliminary data.</text>
</comment>
<accession>A0A212EMI7</accession>
<dbReference type="EMBL" id="AGBW02013823">
    <property type="protein sequence ID" value="OWR42698.1"/>
    <property type="molecule type" value="Genomic_DNA"/>
</dbReference>
<dbReference type="InParanoid" id="A0A212EMI7"/>
<evidence type="ECO:0000313" key="3">
    <source>
        <dbReference type="Proteomes" id="UP000007151"/>
    </source>
</evidence>
<gene>
    <name evidence="2" type="ORF">KGM_210164</name>
</gene>
<organism evidence="2 3">
    <name type="scientific">Danaus plexippus plexippus</name>
    <dbReference type="NCBI Taxonomy" id="278856"/>
    <lineage>
        <taxon>Eukaryota</taxon>
        <taxon>Metazoa</taxon>
        <taxon>Ecdysozoa</taxon>
        <taxon>Arthropoda</taxon>
        <taxon>Hexapoda</taxon>
        <taxon>Insecta</taxon>
        <taxon>Pterygota</taxon>
        <taxon>Neoptera</taxon>
        <taxon>Endopterygota</taxon>
        <taxon>Lepidoptera</taxon>
        <taxon>Glossata</taxon>
        <taxon>Ditrysia</taxon>
        <taxon>Papilionoidea</taxon>
        <taxon>Nymphalidae</taxon>
        <taxon>Danainae</taxon>
        <taxon>Danaini</taxon>
        <taxon>Danaina</taxon>
        <taxon>Danaus</taxon>
        <taxon>Danaus</taxon>
    </lineage>
</organism>
<protein>
    <submittedName>
        <fullName evidence="2">Uncharacterized protein</fullName>
    </submittedName>
</protein>
<dbReference type="KEGG" id="dpl:KGM_210164"/>